<dbReference type="EMBL" id="BMHB01000001">
    <property type="protein sequence ID" value="GGI10732.1"/>
    <property type="molecule type" value="Genomic_DNA"/>
</dbReference>
<accession>A0A8J3EW87</accession>
<keyword evidence="4" id="KW-0597">Phosphoprotein</keyword>
<dbReference type="RefSeq" id="WP_087998720.1">
    <property type="nucleotide sequence ID" value="NZ_BMHB01000001.1"/>
</dbReference>
<dbReference type="PROSITE" id="PS50110">
    <property type="entry name" value="RESPONSE_REGULATORY"/>
    <property type="match status" value="1"/>
</dbReference>
<evidence type="ECO:0000256" key="4">
    <source>
        <dbReference type="PROSITE-ProRule" id="PRU00169"/>
    </source>
</evidence>
<keyword evidence="3" id="KW-0804">Transcription</keyword>
<dbReference type="Pfam" id="PF12833">
    <property type="entry name" value="HTH_18"/>
    <property type="match status" value="1"/>
</dbReference>
<dbReference type="PANTHER" id="PTHR43280">
    <property type="entry name" value="ARAC-FAMILY TRANSCRIPTIONAL REGULATOR"/>
    <property type="match status" value="1"/>
</dbReference>
<dbReference type="Gene3D" id="1.10.10.60">
    <property type="entry name" value="Homeodomain-like"/>
    <property type="match status" value="2"/>
</dbReference>
<dbReference type="GO" id="GO:0003700">
    <property type="term" value="F:DNA-binding transcription factor activity"/>
    <property type="evidence" value="ECO:0007669"/>
    <property type="project" value="InterPro"/>
</dbReference>
<evidence type="ECO:0000313" key="8">
    <source>
        <dbReference type="Proteomes" id="UP000626244"/>
    </source>
</evidence>
<evidence type="ECO:0000313" key="7">
    <source>
        <dbReference type="EMBL" id="GGI10732.1"/>
    </source>
</evidence>
<name>A0A8J3EW87_9BACI</name>
<dbReference type="InterPro" id="IPR018060">
    <property type="entry name" value="HTH_AraC"/>
</dbReference>
<dbReference type="SMART" id="SM00448">
    <property type="entry name" value="REC"/>
    <property type="match status" value="1"/>
</dbReference>
<dbReference type="SMART" id="SM00342">
    <property type="entry name" value="HTH_ARAC"/>
    <property type="match status" value="1"/>
</dbReference>
<dbReference type="AlphaFoldDB" id="A0A8J3EW87"/>
<evidence type="ECO:0000259" key="6">
    <source>
        <dbReference type="PROSITE" id="PS50110"/>
    </source>
</evidence>
<dbReference type="Pfam" id="PF00072">
    <property type="entry name" value="Response_reg"/>
    <property type="match status" value="1"/>
</dbReference>
<dbReference type="InterPro" id="IPR001789">
    <property type="entry name" value="Sig_transdc_resp-reg_receiver"/>
</dbReference>
<protein>
    <submittedName>
        <fullName evidence="7">DNA-binding response regulator</fullName>
    </submittedName>
</protein>
<gene>
    <name evidence="7" type="ORF">GCM10007380_04280</name>
</gene>
<dbReference type="CDD" id="cd17536">
    <property type="entry name" value="REC_YesN-like"/>
    <property type="match status" value="1"/>
</dbReference>
<feature type="domain" description="Response regulatory" evidence="6">
    <location>
        <begin position="2"/>
        <end position="118"/>
    </location>
</feature>
<proteinExistence type="predicted"/>
<keyword evidence="8" id="KW-1185">Reference proteome</keyword>
<feature type="modified residue" description="4-aspartylphosphate" evidence="4">
    <location>
        <position position="53"/>
    </location>
</feature>
<dbReference type="GO" id="GO:0043565">
    <property type="term" value="F:sequence-specific DNA binding"/>
    <property type="evidence" value="ECO:0007669"/>
    <property type="project" value="InterPro"/>
</dbReference>
<dbReference type="Gene3D" id="3.40.50.2300">
    <property type="match status" value="1"/>
</dbReference>
<sequence length="232" mass="27047">MNVLLVDDEPLELEQMEYMIKTTFPLWKFHKAADACQALTINQNHKINLAFLDINLPGRSGLEFAEELRTINKEVDIIMVTAYQSFDYARQSIRIGVVDYLTKPVIESDLQKVLAKYKDTQSSNDYSSLIYQALLFIHDNFTEKLTLSDIAREVHTNPTYLSRKFHEEVGMPFSEYIIHYRIQAAKRFLMNNPTWNISDVAENSGFNSQHYFSTLFRKIEGITPKEYREKGK</sequence>
<reference evidence="8" key="1">
    <citation type="journal article" date="2019" name="Int. J. Syst. Evol. Microbiol.">
        <title>The Global Catalogue of Microorganisms (GCM) 10K type strain sequencing project: providing services to taxonomists for standard genome sequencing and annotation.</title>
        <authorList>
            <consortium name="The Broad Institute Genomics Platform"/>
            <consortium name="The Broad Institute Genome Sequencing Center for Infectious Disease"/>
            <person name="Wu L."/>
            <person name="Ma J."/>
        </authorList>
    </citation>
    <scope>NUCLEOTIDE SEQUENCE [LARGE SCALE GENOMIC DNA]</scope>
    <source>
        <strain evidence="8">CGMCC 1.14993</strain>
    </source>
</reference>
<dbReference type="SUPFAM" id="SSF52172">
    <property type="entry name" value="CheY-like"/>
    <property type="match status" value="1"/>
</dbReference>
<dbReference type="Proteomes" id="UP000626244">
    <property type="component" value="Unassembled WGS sequence"/>
</dbReference>
<evidence type="ECO:0000256" key="2">
    <source>
        <dbReference type="ARBA" id="ARBA00023125"/>
    </source>
</evidence>
<dbReference type="InterPro" id="IPR020449">
    <property type="entry name" value="Tscrpt_reg_AraC-type_HTH"/>
</dbReference>
<feature type="domain" description="HTH araC/xylS-type" evidence="5">
    <location>
        <begin position="131"/>
        <end position="230"/>
    </location>
</feature>
<dbReference type="PRINTS" id="PR00032">
    <property type="entry name" value="HTHARAC"/>
</dbReference>
<comment type="caution">
    <text evidence="7">The sequence shown here is derived from an EMBL/GenBank/DDBJ whole genome shotgun (WGS) entry which is preliminary data.</text>
</comment>
<dbReference type="InterPro" id="IPR018062">
    <property type="entry name" value="HTH_AraC-typ_CS"/>
</dbReference>
<dbReference type="PANTHER" id="PTHR43280:SF2">
    <property type="entry name" value="HTH-TYPE TRANSCRIPTIONAL REGULATOR EXSA"/>
    <property type="match status" value="1"/>
</dbReference>
<keyword evidence="1" id="KW-0805">Transcription regulation</keyword>
<dbReference type="GO" id="GO:0000160">
    <property type="term" value="P:phosphorelay signal transduction system"/>
    <property type="evidence" value="ECO:0007669"/>
    <property type="project" value="InterPro"/>
</dbReference>
<dbReference type="PROSITE" id="PS00041">
    <property type="entry name" value="HTH_ARAC_FAMILY_1"/>
    <property type="match status" value="1"/>
</dbReference>
<dbReference type="InterPro" id="IPR009057">
    <property type="entry name" value="Homeodomain-like_sf"/>
</dbReference>
<organism evidence="7 8">
    <name type="scientific">Gottfriedia solisilvae</name>
    <dbReference type="NCBI Taxonomy" id="1516104"/>
    <lineage>
        <taxon>Bacteria</taxon>
        <taxon>Bacillati</taxon>
        <taxon>Bacillota</taxon>
        <taxon>Bacilli</taxon>
        <taxon>Bacillales</taxon>
        <taxon>Bacillaceae</taxon>
        <taxon>Gottfriedia</taxon>
    </lineage>
</organism>
<evidence type="ECO:0000256" key="1">
    <source>
        <dbReference type="ARBA" id="ARBA00023015"/>
    </source>
</evidence>
<dbReference type="InterPro" id="IPR011006">
    <property type="entry name" value="CheY-like_superfamily"/>
</dbReference>
<keyword evidence="2 7" id="KW-0238">DNA-binding</keyword>
<dbReference type="SUPFAM" id="SSF46689">
    <property type="entry name" value="Homeodomain-like"/>
    <property type="match status" value="2"/>
</dbReference>
<evidence type="ECO:0000259" key="5">
    <source>
        <dbReference type="PROSITE" id="PS01124"/>
    </source>
</evidence>
<evidence type="ECO:0000256" key="3">
    <source>
        <dbReference type="ARBA" id="ARBA00023163"/>
    </source>
</evidence>
<dbReference type="PROSITE" id="PS01124">
    <property type="entry name" value="HTH_ARAC_FAMILY_2"/>
    <property type="match status" value="1"/>
</dbReference>
<dbReference type="OrthoDB" id="9788446at2"/>